<accession>A0A1G6GJ08</accession>
<feature type="domain" description="Methyltransferase" evidence="4">
    <location>
        <begin position="52"/>
        <end position="150"/>
    </location>
</feature>
<dbReference type="InterPro" id="IPR041698">
    <property type="entry name" value="Methyltransf_25"/>
</dbReference>
<dbReference type="PANTHER" id="PTHR43464">
    <property type="entry name" value="METHYLTRANSFERASE"/>
    <property type="match status" value="1"/>
</dbReference>
<dbReference type="GO" id="GO:0008168">
    <property type="term" value="F:methyltransferase activity"/>
    <property type="evidence" value="ECO:0007669"/>
    <property type="project" value="UniProtKB-KW"/>
</dbReference>
<proteinExistence type="predicted"/>
<keyword evidence="6" id="KW-1185">Reference proteome</keyword>
<keyword evidence="2 5" id="KW-0808">Transferase</keyword>
<dbReference type="CDD" id="cd02440">
    <property type="entry name" value="AdoMet_MTases"/>
    <property type="match status" value="1"/>
</dbReference>
<evidence type="ECO:0000256" key="1">
    <source>
        <dbReference type="ARBA" id="ARBA00022603"/>
    </source>
</evidence>
<dbReference type="EMBL" id="FMYF01000003">
    <property type="protein sequence ID" value="SDB81166.1"/>
    <property type="molecule type" value="Genomic_DNA"/>
</dbReference>
<sequence>MRPKSQWQLITETRPGHSQWYIERFKQMAAAGHDLFGEVRTVDAMAPRGARILDAGCGPGRVAGELARRGHDVLGVDVDPVLVEEAARTYAELPNARWAVGDVSDPDVAAFADVEPFDVIVCAGNVVTFMAEGTQRDALANFSRLLAPRGRAIIGFGLQRGYPYDTFRADIEAAGLAVHSLHSTWELHPFDPAQDDFVVAILGH</sequence>
<evidence type="ECO:0000259" key="4">
    <source>
        <dbReference type="Pfam" id="PF13649"/>
    </source>
</evidence>
<keyword evidence="3" id="KW-0949">S-adenosyl-L-methionine</keyword>
<gene>
    <name evidence="5" type="ORF">GA0111570_103225</name>
</gene>
<dbReference type="SUPFAM" id="SSF53335">
    <property type="entry name" value="S-adenosyl-L-methionine-dependent methyltransferases"/>
    <property type="match status" value="1"/>
</dbReference>
<evidence type="ECO:0000256" key="2">
    <source>
        <dbReference type="ARBA" id="ARBA00022679"/>
    </source>
</evidence>
<dbReference type="PANTHER" id="PTHR43464:SF19">
    <property type="entry name" value="UBIQUINONE BIOSYNTHESIS O-METHYLTRANSFERASE, MITOCHONDRIAL"/>
    <property type="match status" value="1"/>
</dbReference>
<dbReference type="OrthoDB" id="7062303at2"/>
<evidence type="ECO:0000313" key="5">
    <source>
        <dbReference type="EMBL" id="SDB81166.1"/>
    </source>
</evidence>
<name>A0A1G6GJ08_9ACTN</name>
<dbReference type="InterPro" id="IPR029063">
    <property type="entry name" value="SAM-dependent_MTases_sf"/>
</dbReference>
<dbReference type="Pfam" id="PF13649">
    <property type="entry name" value="Methyltransf_25"/>
    <property type="match status" value="1"/>
</dbReference>
<dbReference type="RefSeq" id="WP_092607764.1">
    <property type="nucleotide sequence ID" value="NZ_FMYF01000003.1"/>
</dbReference>
<dbReference type="Proteomes" id="UP000199086">
    <property type="component" value="Unassembled WGS sequence"/>
</dbReference>
<dbReference type="AlphaFoldDB" id="A0A1G6GJ08"/>
<dbReference type="GO" id="GO:0032259">
    <property type="term" value="P:methylation"/>
    <property type="evidence" value="ECO:0007669"/>
    <property type="project" value="UniProtKB-KW"/>
</dbReference>
<evidence type="ECO:0000313" key="6">
    <source>
        <dbReference type="Proteomes" id="UP000199086"/>
    </source>
</evidence>
<dbReference type="Gene3D" id="3.40.50.150">
    <property type="entry name" value="Vaccinia Virus protein VP39"/>
    <property type="match status" value="1"/>
</dbReference>
<dbReference type="STRING" id="1577474.GA0111570_103225"/>
<reference evidence="5 6" key="1">
    <citation type="submission" date="2016-06" db="EMBL/GenBank/DDBJ databases">
        <authorList>
            <person name="Olsen C.W."/>
            <person name="Carey S."/>
            <person name="Hinshaw L."/>
            <person name="Karasin A.I."/>
        </authorList>
    </citation>
    <scope>NUCLEOTIDE SEQUENCE [LARGE SCALE GENOMIC DNA]</scope>
    <source>
        <strain evidence="5 6">LZ-22</strain>
    </source>
</reference>
<organism evidence="5 6">
    <name type="scientific">Raineyella antarctica</name>
    <dbReference type="NCBI Taxonomy" id="1577474"/>
    <lineage>
        <taxon>Bacteria</taxon>
        <taxon>Bacillati</taxon>
        <taxon>Actinomycetota</taxon>
        <taxon>Actinomycetes</taxon>
        <taxon>Propionibacteriales</taxon>
        <taxon>Propionibacteriaceae</taxon>
        <taxon>Raineyella</taxon>
    </lineage>
</organism>
<protein>
    <submittedName>
        <fullName evidence="5">Methyltransferase domain-containing protein</fullName>
    </submittedName>
</protein>
<keyword evidence="1 5" id="KW-0489">Methyltransferase</keyword>
<evidence type="ECO:0000256" key="3">
    <source>
        <dbReference type="ARBA" id="ARBA00022691"/>
    </source>
</evidence>